<feature type="compositionally biased region" description="Acidic residues" evidence="4">
    <location>
        <begin position="726"/>
        <end position="751"/>
    </location>
</feature>
<dbReference type="STRING" id="879819.A0A0J0XF26"/>
<feature type="repeat" description="WD" evidence="3">
    <location>
        <begin position="45"/>
        <end position="76"/>
    </location>
</feature>
<dbReference type="PROSITE" id="PS50082">
    <property type="entry name" value="WD_REPEATS_2"/>
    <property type="match status" value="1"/>
</dbReference>
<feature type="region of interest" description="Disordered" evidence="4">
    <location>
        <begin position="1"/>
        <end position="25"/>
    </location>
</feature>
<dbReference type="EMBL" id="KQ087252">
    <property type="protein sequence ID" value="KLT39677.1"/>
    <property type="molecule type" value="Genomic_DNA"/>
</dbReference>
<name>A0A0J0XF26_9TREE</name>
<proteinExistence type="predicted"/>
<feature type="region of interest" description="Disordered" evidence="4">
    <location>
        <begin position="331"/>
        <end position="473"/>
    </location>
</feature>
<protein>
    <submittedName>
        <fullName evidence="5">WD40 repeat-like protein</fullName>
    </submittedName>
</protein>
<dbReference type="PROSITE" id="PS50294">
    <property type="entry name" value="WD_REPEATS_REGION"/>
    <property type="match status" value="1"/>
</dbReference>
<evidence type="ECO:0000256" key="4">
    <source>
        <dbReference type="SAM" id="MobiDB-lite"/>
    </source>
</evidence>
<dbReference type="Proteomes" id="UP000053611">
    <property type="component" value="Unassembled WGS sequence"/>
</dbReference>
<evidence type="ECO:0000313" key="6">
    <source>
        <dbReference type="Proteomes" id="UP000053611"/>
    </source>
</evidence>
<dbReference type="SUPFAM" id="SSF50978">
    <property type="entry name" value="WD40 repeat-like"/>
    <property type="match status" value="1"/>
</dbReference>
<dbReference type="GO" id="GO:0045717">
    <property type="term" value="P:negative regulation of fatty acid biosynthetic process"/>
    <property type="evidence" value="ECO:0007669"/>
    <property type="project" value="TreeGrafter"/>
</dbReference>
<feature type="compositionally biased region" description="Acidic residues" evidence="4">
    <location>
        <begin position="515"/>
        <end position="529"/>
    </location>
</feature>
<dbReference type="GO" id="GO:0080008">
    <property type="term" value="C:Cul4-RING E3 ubiquitin ligase complex"/>
    <property type="evidence" value="ECO:0007669"/>
    <property type="project" value="TreeGrafter"/>
</dbReference>
<dbReference type="PANTHER" id="PTHR15574">
    <property type="entry name" value="WD REPEAT DOMAIN-CONTAINING FAMILY"/>
    <property type="match status" value="1"/>
</dbReference>
<organism evidence="5 6">
    <name type="scientific">Cutaneotrichosporon oleaginosum</name>
    <dbReference type="NCBI Taxonomy" id="879819"/>
    <lineage>
        <taxon>Eukaryota</taxon>
        <taxon>Fungi</taxon>
        <taxon>Dikarya</taxon>
        <taxon>Basidiomycota</taxon>
        <taxon>Agaricomycotina</taxon>
        <taxon>Tremellomycetes</taxon>
        <taxon>Trichosporonales</taxon>
        <taxon>Trichosporonaceae</taxon>
        <taxon>Cutaneotrichosporon</taxon>
    </lineage>
</organism>
<dbReference type="SMART" id="SM00320">
    <property type="entry name" value="WD40"/>
    <property type="match status" value="6"/>
</dbReference>
<dbReference type="OrthoDB" id="2414538at2759"/>
<gene>
    <name evidence="5" type="ORF">CC85DRAFT_288317</name>
</gene>
<dbReference type="RefSeq" id="XP_018276168.1">
    <property type="nucleotide sequence ID" value="XM_018424214.1"/>
</dbReference>
<dbReference type="Gene3D" id="2.130.10.10">
    <property type="entry name" value="YVTN repeat-like/Quinoprotein amine dehydrogenase"/>
    <property type="match status" value="2"/>
</dbReference>
<evidence type="ECO:0000256" key="1">
    <source>
        <dbReference type="ARBA" id="ARBA00022574"/>
    </source>
</evidence>
<dbReference type="InterPro" id="IPR036322">
    <property type="entry name" value="WD40_repeat_dom_sf"/>
</dbReference>
<feature type="region of interest" description="Disordered" evidence="4">
    <location>
        <begin position="718"/>
        <end position="751"/>
    </location>
</feature>
<feature type="compositionally biased region" description="Basic and acidic residues" evidence="4">
    <location>
        <begin position="368"/>
        <end position="382"/>
    </location>
</feature>
<keyword evidence="2" id="KW-0677">Repeat</keyword>
<dbReference type="InterPro" id="IPR001680">
    <property type="entry name" value="WD40_rpt"/>
</dbReference>
<dbReference type="InterPro" id="IPR015943">
    <property type="entry name" value="WD40/YVTN_repeat-like_dom_sf"/>
</dbReference>
<sequence>MPRRQSHSLHPLPRSLTSRTPTRRRGVFADAWPRLDRVQELGENGEGHSGCVNALSWSDDGATLLTGSDDQRICIWTPDTRRDAPAAQLSPHPLKHSGTILTGHRANIFSCRFLPNSSTPTIVSCAGDGDIRVFEVERLRPAEGMSLPFVRRVRGALWGVDGPGVRVLECHRDRTKRIATEASPFLFLSVSEDGTVRQHDLRRPHACREECPPPLFRAPPQVDLYSLSVSPLTPHLFAVAGQTDCAYICDRRKPEHQTPSWGKHTRRAEQVTCVRRLALPQAEWESVERRNAAFHERHITCVKMSADHAGEVICAFARHSTSLFSLNDSPAESSARVHHGSVVPPNPESNTHKAERKRDGMNGAEGRGPGDEEDRHTGEGPGERLNIALSGSRVRHGVPKRRISSVSHPESRAGSGSRPRTERTEPDDEMAPRLARFLRSPPPSPPIEDARSPRSERPRDRRPLGTEWEEGPDEVLDLANFIRESEEGSEDELDAIMTGVDGARDLLASMAMELDDDEEMSESDTETSDDGWPTENDSSDGSELNVRNGAPSSEGEFRGVDVLYPRRSYRGARNIDTVKDCNFLGDSSDKVASGSDDGNWFVWDKETGRLAGIWWADSDIVNVMEQHPTLPVVAVSGIDNTVKMFAPVTRHPNPSFNRTSDADAIIERNLARSAPRPSSIFADVSAVQMLVTMLRSQQGGEPREAVLDLFRSLGVVRVEGGSDGDHDGDDEGDDDDEDDEDENDDEGESEA</sequence>
<dbReference type="InterPro" id="IPR045151">
    <property type="entry name" value="DCAF8"/>
</dbReference>
<reference evidence="5 6" key="1">
    <citation type="submission" date="2015-03" db="EMBL/GenBank/DDBJ databases">
        <title>Genomics and transcriptomics of the oil-accumulating basidiomycete yeast T. oleaginosus allow insights into substrate utilization and the diverse evolutionary trajectories of mating systems in fungi.</title>
        <authorList>
            <consortium name="DOE Joint Genome Institute"/>
            <person name="Kourist R."/>
            <person name="Kracht O."/>
            <person name="Bracharz F."/>
            <person name="Lipzen A."/>
            <person name="Nolan M."/>
            <person name="Ohm R."/>
            <person name="Grigoriev I."/>
            <person name="Sun S."/>
            <person name="Heitman J."/>
            <person name="Bruck T."/>
            <person name="Nowrousian M."/>
        </authorList>
    </citation>
    <scope>NUCLEOTIDE SEQUENCE [LARGE SCALE GENOMIC DNA]</scope>
    <source>
        <strain evidence="5 6">IBC0246</strain>
    </source>
</reference>
<feature type="compositionally biased region" description="Basic residues" evidence="4">
    <location>
        <begin position="393"/>
        <end position="403"/>
    </location>
</feature>
<dbReference type="GO" id="GO:0005737">
    <property type="term" value="C:cytoplasm"/>
    <property type="evidence" value="ECO:0007669"/>
    <property type="project" value="TreeGrafter"/>
</dbReference>
<accession>A0A0J0XF26</accession>
<dbReference type="PANTHER" id="PTHR15574:SF40">
    <property type="entry name" value="WD AND TETRATRICOPEPTIDE REPEATS PROTEIN 1"/>
    <property type="match status" value="1"/>
</dbReference>
<evidence type="ECO:0000313" key="5">
    <source>
        <dbReference type="EMBL" id="KLT39677.1"/>
    </source>
</evidence>
<evidence type="ECO:0000256" key="3">
    <source>
        <dbReference type="PROSITE-ProRule" id="PRU00221"/>
    </source>
</evidence>
<dbReference type="AlphaFoldDB" id="A0A0J0XF26"/>
<keyword evidence="6" id="KW-1185">Reference proteome</keyword>
<feature type="compositionally biased region" description="Basic and acidic residues" evidence="4">
    <location>
        <begin position="350"/>
        <end position="360"/>
    </location>
</feature>
<keyword evidence="1 3" id="KW-0853">WD repeat</keyword>
<dbReference type="Pfam" id="PF00400">
    <property type="entry name" value="WD40"/>
    <property type="match status" value="2"/>
</dbReference>
<feature type="region of interest" description="Disordered" evidence="4">
    <location>
        <begin position="515"/>
        <end position="557"/>
    </location>
</feature>
<feature type="compositionally biased region" description="Basic and acidic residues" evidence="4">
    <location>
        <begin position="448"/>
        <end position="464"/>
    </location>
</feature>
<dbReference type="GeneID" id="28984817"/>
<evidence type="ECO:0000256" key="2">
    <source>
        <dbReference type="ARBA" id="ARBA00022737"/>
    </source>
</evidence>
<feature type="compositionally biased region" description="Low complexity" evidence="4">
    <location>
        <begin position="11"/>
        <end position="20"/>
    </location>
</feature>